<dbReference type="InterPro" id="IPR011053">
    <property type="entry name" value="Single_hybrid_motif"/>
</dbReference>
<dbReference type="AlphaFoldDB" id="A0A4D9D888"/>
<dbReference type="OrthoDB" id="537444at2759"/>
<dbReference type="Gene3D" id="2.40.50.100">
    <property type="match status" value="1"/>
</dbReference>
<gene>
    <name evidence="5" type="ORF">NSK_001267</name>
</gene>
<dbReference type="InterPro" id="IPR000089">
    <property type="entry name" value="Biotin_lipoyl"/>
</dbReference>
<evidence type="ECO:0000256" key="2">
    <source>
        <dbReference type="ARBA" id="ARBA00022946"/>
    </source>
</evidence>
<feature type="domain" description="Lipoyl-binding" evidence="4">
    <location>
        <begin position="48"/>
        <end position="124"/>
    </location>
</feature>
<accession>A0A4D9D888</accession>
<dbReference type="CDD" id="cd06849">
    <property type="entry name" value="lipoyl_domain"/>
    <property type="match status" value="1"/>
</dbReference>
<reference evidence="5 6" key="1">
    <citation type="submission" date="2019-01" db="EMBL/GenBank/DDBJ databases">
        <title>Nuclear Genome Assembly of the Microalgal Biofuel strain Nannochloropsis salina CCMP1776.</title>
        <authorList>
            <person name="Hovde B."/>
        </authorList>
    </citation>
    <scope>NUCLEOTIDE SEQUENCE [LARGE SCALE GENOMIC DNA]</scope>
    <source>
        <strain evidence="5 6">CCMP1776</strain>
    </source>
</reference>
<keyword evidence="1" id="KW-0450">Lipoyl</keyword>
<dbReference type="GO" id="GO:0045254">
    <property type="term" value="C:pyruvate dehydrogenase complex"/>
    <property type="evidence" value="ECO:0007669"/>
    <property type="project" value="InterPro"/>
</dbReference>
<proteinExistence type="predicted"/>
<feature type="compositionally biased region" description="Pro residues" evidence="3">
    <location>
        <begin position="154"/>
        <end position="217"/>
    </location>
</feature>
<dbReference type="FunFam" id="2.40.50.100:FF:000010">
    <property type="entry name" value="Acetyltransferase component of pyruvate dehydrogenase complex"/>
    <property type="match status" value="1"/>
</dbReference>
<evidence type="ECO:0000256" key="1">
    <source>
        <dbReference type="ARBA" id="ARBA00022823"/>
    </source>
</evidence>
<comment type="caution">
    <text evidence="5">The sequence shown here is derived from an EMBL/GenBank/DDBJ whole genome shotgun (WGS) entry which is preliminary data.</text>
</comment>
<evidence type="ECO:0000259" key="4">
    <source>
        <dbReference type="PROSITE" id="PS50968"/>
    </source>
</evidence>
<dbReference type="GO" id="GO:0006086">
    <property type="term" value="P:pyruvate decarboxylation to acetyl-CoA"/>
    <property type="evidence" value="ECO:0007669"/>
    <property type="project" value="InterPro"/>
</dbReference>
<keyword evidence="6" id="KW-1185">Reference proteome</keyword>
<evidence type="ECO:0000313" key="6">
    <source>
        <dbReference type="Proteomes" id="UP000355283"/>
    </source>
</evidence>
<protein>
    <recommendedName>
        <fullName evidence="4">Lipoyl-binding domain-containing protein</fullName>
    </recommendedName>
</protein>
<dbReference type="Proteomes" id="UP000355283">
    <property type="component" value="Unassembled WGS sequence"/>
</dbReference>
<sequence>MLAFASRRLVVAGAVTRAGNRGALPRASWPKNLPNTVERATFASLPEHTVVGMPALSPTMTHGNVAVWHKKEGDEIGPGDALCDIETDKATMAFEAQDEGAVAKILVEEGTSDIAVGSPIMVIVESKDDVAAFADFTLPQASSAPAAAAKEEGAPPPSPPPPPSPQGTAPPPPPRPPSPSSPPPPPVTQTSPPPAKTASPTSPPSPPTSPPSSPSPSIPDESYAFKRWGTFARGGALAKSLSKAQKAYVDAFGSTGQTPL</sequence>
<keyword evidence="2" id="KW-0809">Transit peptide</keyword>
<dbReference type="InterPro" id="IPR045257">
    <property type="entry name" value="E2/Pdx1"/>
</dbReference>
<evidence type="ECO:0000313" key="5">
    <source>
        <dbReference type="EMBL" id="TFJ87921.1"/>
    </source>
</evidence>
<feature type="region of interest" description="Disordered" evidence="3">
    <location>
        <begin position="143"/>
        <end position="222"/>
    </location>
</feature>
<dbReference type="PANTHER" id="PTHR23151">
    <property type="entry name" value="DIHYDROLIPOAMIDE ACETYL/SUCCINYL-TRANSFERASE-RELATED"/>
    <property type="match status" value="1"/>
</dbReference>
<dbReference type="Pfam" id="PF00364">
    <property type="entry name" value="Biotin_lipoyl"/>
    <property type="match status" value="1"/>
</dbReference>
<dbReference type="PANTHER" id="PTHR23151:SF90">
    <property type="entry name" value="DIHYDROLIPOYLLYSINE-RESIDUE ACETYLTRANSFERASE COMPONENT OF PYRUVATE DEHYDROGENASE COMPLEX, MITOCHONDRIAL-RELATED"/>
    <property type="match status" value="1"/>
</dbReference>
<dbReference type="EMBL" id="SDOX01000005">
    <property type="protein sequence ID" value="TFJ87921.1"/>
    <property type="molecule type" value="Genomic_DNA"/>
</dbReference>
<evidence type="ECO:0000256" key="3">
    <source>
        <dbReference type="SAM" id="MobiDB-lite"/>
    </source>
</evidence>
<dbReference type="SUPFAM" id="SSF51230">
    <property type="entry name" value="Single hybrid motif"/>
    <property type="match status" value="1"/>
</dbReference>
<name>A0A4D9D888_9STRA</name>
<dbReference type="GO" id="GO:0004742">
    <property type="term" value="F:dihydrolipoyllysine-residue acetyltransferase activity"/>
    <property type="evidence" value="ECO:0007669"/>
    <property type="project" value="TreeGrafter"/>
</dbReference>
<organism evidence="5 6">
    <name type="scientific">Nannochloropsis salina CCMP1776</name>
    <dbReference type="NCBI Taxonomy" id="1027361"/>
    <lineage>
        <taxon>Eukaryota</taxon>
        <taxon>Sar</taxon>
        <taxon>Stramenopiles</taxon>
        <taxon>Ochrophyta</taxon>
        <taxon>Eustigmatophyceae</taxon>
        <taxon>Eustigmatales</taxon>
        <taxon>Monodopsidaceae</taxon>
        <taxon>Microchloropsis</taxon>
        <taxon>Microchloropsis salina</taxon>
    </lineage>
</organism>
<dbReference type="PROSITE" id="PS00189">
    <property type="entry name" value="LIPOYL"/>
    <property type="match status" value="1"/>
</dbReference>
<dbReference type="PROSITE" id="PS50968">
    <property type="entry name" value="BIOTINYL_LIPOYL"/>
    <property type="match status" value="1"/>
</dbReference>
<dbReference type="InterPro" id="IPR003016">
    <property type="entry name" value="2-oxoA_DH_lipoyl-BS"/>
</dbReference>